<feature type="transmembrane region" description="Helical" evidence="1">
    <location>
        <begin position="38"/>
        <end position="59"/>
    </location>
</feature>
<evidence type="ECO:0000313" key="3">
    <source>
        <dbReference type="Proteomes" id="UP000004814"/>
    </source>
</evidence>
<dbReference type="Pfam" id="PF09604">
    <property type="entry name" value="Potass_KdpF"/>
    <property type="match status" value="1"/>
</dbReference>
<dbReference type="AlphaFoldDB" id="B1T885"/>
<evidence type="ECO:0000256" key="1">
    <source>
        <dbReference type="SAM" id="Phobius"/>
    </source>
</evidence>
<organism evidence="2 3">
    <name type="scientific">Burkholderia ambifaria MEX-5</name>
    <dbReference type="NCBI Taxonomy" id="396597"/>
    <lineage>
        <taxon>Bacteria</taxon>
        <taxon>Pseudomonadati</taxon>
        <taxon>Pseudomonadota</taxon>
        <taxon>Betaproteobacteria</taxon>
        <taxon>Burkholderiales</taxon>
        <taxon>Burkholderiaceae</taxon>
        <taxon>Burkholderia</taxon>
        <taxon>Burkholderia cepacia complex</taxon>
    </lineage>
</organism>
<keyword evidence="1" id="KW-0812">Transmembrane</keyword>
<keyword evidence="1" id="KW-0472">Membrane</keyword>
<keyword evidence="1" id="KW-1133">Transmembrane helix</keyword>
<name>B1T885_9BURK</name>
<dbReference type="GO" id="GO:0005886">
    <property type="term" value="C:plasma membrane"/>
    <property type="evidence" value="ECO:0007669"/>
    <property type="project" value="InterPro"/>
</dbReference>
<dbReference type="EMBL" id="ABLK01000139">
    <property type="protein sequence ID" value="EDT40222.1"/>
    <property type="molecule type" value="Genomic_DNA"/>
</dbReference>
<dbReference type="PATRIC" id="fig|396597.7.peg.3876"/>
<dbReference type="Proteomes" id="UP000004814">
    <property type="component" value="Unassembled WGS sequence"/>
</dbReference>
<gene>
    <name evidence="2" type="ORF">BamMEX5DRAFT_4001</name>
</gene>
<sequence>MDGVFIGALVLFTALILGLLAGCEKLVQYGRGGASMTWMLWLAGASTALLFAYLVFALLRAEDIE</sequence>
<reference evidence="2 3" key="1">
    <citation type="submission" date="2008-03" db="EMBL/GenBank/DDBJ databases">
        <title>Sequencing of the draft genome and assembly of Burkholderia ambifaria MEX-5.</title>
        <authorList>
            <consortium name="US DOE Joint Genome Institute (JGI-PGF)"/>
            <person name="Copeland A."/>
            <person name="Lucas S."/>
            <person name="Lapidus A."/>
            <person name="Glavina del Rio T."/>
            <person name="Dalin E."/>
            <person name="Tice H."/>
            <person name="Bruce D."/>
            <person name="Goodwin L."/>
            <person name="Pitluck S."/>
            <person name="Larimer F."/>
            <person name="Land M.L."/>
            <person name="Hauser L."/>
            <person name="Tiedje J."/>
            <person name="Richardson P."/>
        </authorList>
    </citation>
    <scope>NUCLEOTIDE SEQUENCE [LARGE SCALE GENOMIC DNA]</scope>
    <source>
        <strain evidence="2 3">MEX-5</strain>
    </source>
</reference>
<evidence type="ECO:0000313" key="2">
    <source>
        <dbReference type="EMBL" id="EDT40222.1"/>
    </source>
</evidence>
<accession>B1T885</accession>
<dbReference type="InterPro" id="IPR011726">
    <property type="entry name" value="KdpF"/>
</dbReference>
<dbReference type="GO" id="GO:0008556">
    <property type="term" value="F:P-type potassium transmembrane transporter activity"/>
    <property type="evidence" value="ECO:0007669"/>
    <property type="project" value="InterPro"/>
</dbReference>
<protein>
    <submittedName>
        <fullName evidence="2">Uncharacterized protein</fullName>
    </submittedName>
</protein>
<proteinExistence type="predicted"/>
<comment type="caution">
    <text evidence="2">The sequence shown here is derived from an EMBL/GenBank/DDBJ whole genome shotgun (WGS) entry which is preliminary data.</text>
</comment>